<dbReference type="EMBL" id="UYRS01000171">
    <property type="protein sequence ID" value="VDK22222.1"/>
    <property type="molecule type" value="Genomic_DNA"/>
</dbReference>
<reference evidence="8 9" key="2">
    <citation type="submission" date="2018-11" db="EMBL/GenBank/DDBJ databases">
        <authorList>
            <consortium name="Pathogen Informatics"/>
        </authorList>
    </citation>
    <scope>NUCLEOTIDE SEQUENCE [LARGE SCALE GENOMIC DNA]</scope>
</reference>
<dbReference type="InterPro" id="IPR036317">
    <property type="entry name" value="Cullin_homology_sf"/>
</dbReference>
<dbReference type="InterPro" id="IPR036390">
    <property type="entry name" value="WH_DNA-bd_sf"/>
</dbReference>
<dbReference type="Gene3D" id="3.30.230.130">
    <property type="entry name" value="Cullin, Chain C, Domain 2"/>
    <property type="match status" value="1"/>
</dbReference>
<dbReference type="WBParaSite" id="TASK_0000095701-mRNA-1">
    <property type="protein sequence ID" value="TASK_0000095701-mRNA-1"/>
    <property type="gene ID" value="TASK_0000095701"/>
</dbReference>
<evidence type="ECO:0000256" key="2">
    <source>
        <dbReference type="ARBA" id="ARBA00006019"/>
    </source>
</evidence>
<dbReference type="FunFam" id="1.20.1310.10:FF:000012">
    <property type="entry name" value="Cullin 2"/>
    <property type="match status" value="1"/>
</dbReference>
<dbReference type="Proteomes" id="UP000282613">
    <property type="component" value="Unassembled WGS sequence"/>
</dbReference>
<dbReference type="PROSITE" id="PS50069">
    <property type="entry name" value="CULLIN_2"/>
    <property type="match status" value="1"/>
</dbReference>
<dbReference type="CDD" id="cd14011">
    <property type="entry name" value="PK_SCY1_like"/>
    <property type="match status" value="1"/>
</dbReference>
<dbReference type="GO" id="GO:0031625">
    <property type="term" value="F:ubiquitin protein ligase binding"/>
    <property type="evidence" value="ECO:0007669"/>
    <property type="project" value="InterPro"/>
</dbReference>
<dbReference type="Pfam" id="PF00069">
    <property type="entry name" value="Pkinase"/>
    <property type="match status" value="1"/>
</dbReference>
<feature type="compositionally biased region" description="Polar residues" evidence="5">
    <location>
        <begin position="618"/>
        <end position="628"/>
    </location>
</feature>
<reference evidence="10" key="1">
    <citation type="submission" date="2016-04" db="UniProtKB">
        <authorList>
            <consortium name="WormBaseParasite"/>
        </authorList>
    </citation>
    <scope>IDENTIFICATION</scope>
</reference>
<dbReference type="SUPFAM" id="SSF74788">
    <property type="entry name" value="Cullin repeat-like"/>
    <property type="match status" value="1"/>
</dbReference>
<feature type="compositionally biased region" description="Basic and acidic residues" evidence="5">
    <location>
        <begin position="1295"/>
        <end position="1312"/>
    </location>
</feature>
<feature type="region of interest" description="Disordered" evidence="5">
    <location>
        <begin position="601"/>
        <end position="628"/>
    </location>
</feature>
<evidence type="ECO:0000256" key="3">
    <source>
        <dbReference type="PROSITE-ProRule" id="PRU00330"/>
    </source>
</evidence>
<dbReference type="GO" id="GO:0004672">
    <property type="term" value="F:protein kinase activity"/>
    <property type="evidence" value="ECO:0007669"/>
    <property type="project" value="InterPro"/>
</dbReference>
<organism evidence="10">
    <name type="scientific">Taenia asiatica</name>
    <name type="common">Asian tapeworm</name>
    <dbReference type="NCBI Taxonomy" id="60517"/>
    <lineage>
        <taxon>Eukaryota</taxon>
        <taxon>Metazoa</taxon>
        <taxon>Spiralia</taxon>
        <taxon>Lophotrochozoa</taxon>
        <taxon>Platyhelminthes</taxon>
        <taxon>Cestoda</taxon>
        <taxon>Eucestoda</taxon>
        <taxon>Cyclophyllidea</taxon>
        <taxon>Taeniidae</taxon>
        <taxon>Taenia</taxon>
    </lineage>
</organism>
<dbReference type="SUPFAM" id="SSF56112">
    <property type="entry name" value="Protein kinase-like (PK-like)"/>
    <property type="match status" value="1"/>
</dbReference>
<keyword evidence="9" id="KW-1185">Reference proteome</keyword>
<dbReference type="InterPro" id="IPR016159">
    <property type="entry name" value="Cullin_repeat-like_dom_sf"/>
</dbReference>
<dbReference type="InterPro" id="IPR045093">
    <property type="entry name" value="Cullin"/>
</dbReference>
<dbReference type="GO" id="GO:0031461">
    <property type="term" value="C:cullin-RING ubiquitin ligase complex"/>
    <property type="evidence" value="ECO:0007669"/>
    <property type="project" value="UniProtKB-ARBA"/>
</dbReference>
<feature type="domain" description="Protein kinase" evidence="6">
    <location>
        <begin position="666"/>
        <end position="975"/>
    </location>
</feature>
<evidence type="ECO:0000256" key="1">
    <source>
        <dbReference type="ARBA" id="ARBA00004906"/>
    </source>
</evidence>
<name>A0A158R6V7_TAEAS</name>
<dbReference type="OrthoDB" id="27073at2759"/>
<dbReference type="Pfam" id="PF26557">
    <property type="entry name" value="Cullin_AB"/>
    <property type="match status" value="1"/>
</dbReference>
<comment type="pathway">
    <text evidence="1">Protein modification; protein ubiquitination.</text>
</comment>
<dbReference type="InterPro" id="IPR011009">
    <property type="entry name" value="Kinase-like_dom_sf"/>
</dbReference>
<dbReference type="Pfam" id="PF10557">
    <property type="entry name" value="Cullin_Nedd8"/>
    <property type="match status" value="1"/>
</dbReference>
<evidence type="ECO:0000313" key="10">
    <source>
        <dbReference type="WBParaSite" id="TASK_0000095701-mRNA-1"/>
    </source>
</evidence>
<dbReference type="InterPro" id="IPR019559">
    <property type="entry name" value="Cullin_neddylation_domain"/>
</dbReference>
<protein>
    <submittedName>
        <fullName evidence="10">CULLIN_2 domain-containing protein</fullName>
    </submittedName>
</protein>
<dbReference type="PROSITE" id="PS50011">
    <property type="entry name" value="PROTEIN_KINASE_DOM"/>
    <property type="match status" value="1"/>
</dbReference>
<evidence type="ECO:0000256" key="5">
    <source>
        <dbReference type="SAM" id="MobiDB-lite"/>
    </source>
</evidence>
<dbReference type="InterPro" id="IPR016158">
    <property type="entry name" value="Cullin_homology"/>
</dbReference>
<dbReference type="InterPro" id="IPR011989">
    <property type="entry name" value="ARM-like"/>
</dbReference>
<evidence type="ECO:0000259" key="6">
    <source>
        <dbReference type="PROSITE" id="PS50011"/>
    </source>
</evidence>
<dbReference type="SUPFAM" id="SSF46785">
    <property type="entry name" value="Winged helix' DNA-binding domain"/>
    <property type="match status" value="1"/>
</dbReference>
<evidence type="ECO:0000313" key="9">
    <source>
        <dbReference type="Proteomes" id="UP000282613"/>
    </source>
</evidence>
<dbReference type="Gene3D" id="1.10.510.10">
    <property type="entry name" value="Transferase(Phosphotransferase) domain 1"/>
    <property type="match status" value="1"/>
</dbReference>
<dbReference type="InterPro" id="IPR036388">
    <property type="entry name" value="WH-like_DNA-bd_sf"/>
</dbReference>
<proteinExistence type="inferred from homology"/>
<dbReference type="STRING" id="60517.A0A158R6V7"/>
<evidence type="ECO:0000256" key="4">
    <source>
        <dbReference type="RuleBase" id="RU003829"/>
    </source>
</evidence>
<dbReference type="InterPro" id="IPR059120">
    <property type="entry name" value="Cullin-like_AB"/>
</dbReference>
<dbReference type="GO" id="GO:0005524">
    <property type="term" value="F:ATP binding"/>
    <property type="evidence" value="ECO:0007669"/>
    <property type="project" value="InterPro"/>
</dbReference>
<dbReference type="InterPro" id="IPR000719">
    <property type="entry name" value="Prot_kinase_dom"/>
</dbReference>
<evidence type="ECO:0000259" key="7">
    <source>
        <dbReference type="PROSITE" id="PS50069"/>
    </source>
</evidence>
<feature type="compositionally biased region" description="Pro residues" evidence="5">
    <location>
        <begin position="1322"/>
        <end position="1331"/>
    </location>
</feature>
<dbReference type="SMART" id="SM00182">
    <property type="entry name" value="CULLIN"/>
    <property type="match status" value="1"/>
</dbReference>
<dbReference type="Gene3D" id="1.10.10.10">
    <property type="entry name" value="Winged helix-like DNA-binding domain superfamily/Winged helix DNA-binding domain"/>
    <property type="match status" value="1"/>
</dbReference>
<dbReference type="Gene3D" id="1.20.1310.10">
    <property type="entry name" value="Cullin Repeats"/>
    <property type="match status" value="4"/>
</dbReference>
<feature type="region of interest" description="Disordered" evidence="5">
    <location>
        <begin position="1264"/>
        <end position="1336"/>
    </location>
</feature>
<evidence type="ECO:0000313" key="8">
    <source>
        <dbReference type="EMBL" id="VDK22222.1"/>
    </source>
</evidence>
<dbReference type="PANTHER" id="PTHR11932">
    <property type="entry name" value="CULLIN"/>
    <property type="match status" value="1"/>
</dbReference>
<dbReference type="Gene3D" id="1.25.10.10">
    <property type="entry name" value="Leucine-rich Repeat Variant"/>
    <property type="match status" value="1"/>
</dbReference>
<dbReference type="SUPFAM" id="SSF75632">
    <property type="entry name" value="Cullin homology domain"/>
    <property type="match status" value="1"/>
</dbReference>
<gene>
    <name evidence="8" type="ORF">TASK_LOCUS958</name>
</gene>
<dbReference type="InterPro" id="IPR001373">
    <property type="entry name" value="Cullin_N"/>
</dbReference>
<feature type="region of interest" description="Disordered" evidence="5">
    <location>
        <begin position="1389"/>
        <end position="1416"/>
    </location>
</feature>
<dbReference type="GO" id="GO:0006511">
    <property type="term" value="P:ubiquitin-dependent protein catabolic process"/>
    <property type="evidence" value="ECO:0007669"/>
    <property type="project" value="InterPro"/>
</dbReference>
<dbReference type="SMART" id="SM00884">
    <property type="entry name" value="Cullin_Nedd8"/>
    <property type="match status" value="1"/>
</dbReference>
<sequence>MTSKYDRLADLWKVLKPLFDKMLNMDGLSKTEHASICNYVYGYCISVDTTCGLGENSKVIGYELYKKLRCFFKQHVQSLKLKAERLSGSDLLNFFEKRWTNYSLAAKYIDHRCNYLNRNWVKTKVDEGQKDVVIVYSLALMLWKDELFKPCSRALMSAVLSDIEAERRGNTIAATRLCTIISSLVDLCITSEQNPHYSTSSYLPELQVEARLEEERTRARTYLHSSTLNELIKTVEESLIGNHIETLAAEFQGLLKNNRIDDLARMYKALIRFEEGEARLVQTMEMFVDEVGTAALKEVCQIAKSNPKVFIDTIIRVQHKNQELLELAFSGNSSFARAIDKGCERYINRNAITEIAGSSRKTPELLAKYSDFLLKRSTKETQPDDLEKTLNYVMDVFKYVEDKDVFQKFYSTMLARRLVNNQSISEDAEAQMISLLKNACGVEYTSKLQRMFQDVSSSRELNARFMEWIGEQTPLLCGVDFNIMVLSSNAWPFQPLGAINVPAELESCFKVFTEFYQTRHDGRKLTWCYQLCRGEVVAHHTKMRYTFQVSTYQMAILMLFNSSLSYTVSQIQSLTNIDSNVLNQILQIFLKARILKITTGDEEDEQQRQQMDDDTGAGTVTSTPPLSPDSQLTLFMDYNNKRVRVNLNLPLKSETKQEAETTLHNVECDRKLGIQACVVRIMKMRKRMEHQQLVKEVIEQMSSRFCPAIQQIKAATVWIFEKKALDRFAKSEKEIIIEKLKLGVAALTRFRHPRILSVVHPLEESRVSLGFATEPVFTSLANALGKVTNLSRAASEKLNNFKFTETELKYGIIQICEALAFIHREGHRFHLNVSPESVVVNRFGSWKLCGFEFACEGNEGECVEFAPWQSSIPSLCQPHLDFCAPEVAIEGRGYAASDMFSIGVLIHAIYNNGASLLDCHECYGVYREAVKKLKPLSPHTLANISPGIRDYVKMLLQLDIANRPDAHEILKLPFLNDANVVCLKSLDDLYQMDNLARSKFYRNLPNSIKNLPPRINLHRVFPQLSQEFPNKSMIPFVLPSILQIIDIVSREDVATYIMPRFKHVLGIHEPIQELCLRSLPEVAHLMDFSVLKSSIVPRLKKVYLRVDLINMRLETLVCIAKLLEHLDRWSVMDDILVFLTEIRSREPKILVAVLAIYRIAFSHKKLGISREFLASKCIPHLLQLSMDCNLTPLQYAAFADLVREMFTAIETEQRAKLIELHSLDEDAAVFVSPPLNLEGTASEMVDSIMASLAGVSISPKHVIPTADGGAKNPSTGEPNAAFTPALQPQQQYRSLEAKKRATADSEQLERLKQQPSLLTPEAAPPPRPKPTPTDLSDLLINSNLSLDWNRAVKSPAFPLMGQNSSTTSASFGGLGGSLNSPQQPNCLYSNSANTSSRGGASFHQGNNQLPPTSTMYGQPRVPSTVNQVIQNAPTNNTPLLSQADIMDLLG</sequence>
<feature type="domain" description="Cullin family profile" evidence="7">
    <location>
        <begin position="361"/>
        <end position="590"/>
    </location>
</feature>
<comment type="similarity">
    <text evidence="2 3 4">Belongs to the cullin family.</text>
</comment>
<accession>A0A158R6V7</accession>
<dbReference type="SMART" id="SM00220">
    <property type="entry name" value="S_TKc"/>
    <property type="match status" value="1"/>
</dbReference>
<dbReference type="Pfam" id="PF00888">
    <property type="entry name" value="Cullin"/>
    <property type="match status" value="2"/>
</dbReference>